<gene>
    <name evidence="12" type="ORF">GV64_23690</name>
</gene>
<keyword evidence="5" id="KW-1003">Cell membrane</keyword>
<sequence>MNAVEQNMKRRKIGKVVLLSTIGLVSYSGFLIANMPAEKLWQYLPTDQLPVQLAGINGTPWKGSAESITLALSRTPLVLPSIRWQIDTGSLLQGDLKIAIELGGAASPIEGEGIVTLDQQTLTLENLELDTTAQWLVSATGGKVPGELTGNVFLQLDELVMNNSGCTQLRGDAEWTSSRLSSPFGQFDLGSSTAELSCQNKNLIAKVSQKSPIINSYGDFQIGTSGRYTFTGKMTPNSSLPDNMKQGFSLLGRADSNGAYPLRFRGIVK</sequence>
<evidence type="ECO:0000256" key="2">
    <source>
        <dbReference type="ARBA" id="ARBA00007208"/>
    </source>
</evidence>
<comment type="caution">
    <text evidence="12">The sequence shown here is derived from an EMBL/GenBank/DDBJ whole genome shotgun (WGS) entry which is preliminary data.</text>
</comment>
<evidence type="ECO:0000256" key="7">
    <source>
        <dbReference type="ARBA" id="ARBA00022692"/>
    </source>
</evidence>
<evidence type="ECO:0000256" key="9">
    <source>
        <dbReference type="ARBA" id="ARBA00023136"/>
    </source>
</evidence>
<dbReference type="Proteomes" id="UP000027997">
    <property type="component" value="Unassembled WGS sequence"/>
</dbReference>
<keyword evidence="13" id="KW-1185">Reference proteome</keyword>
<evidence type="ECO:0000256" key="3">
    <source>
        <dbReference type="ARBA" id="ARBA00021563"/>
    </source>
</evidence>
<dbReference type="GO" id="GO:0005886">
    <property type="term" value="C:plasma membrane"/>
    <property type="evidence" value="ECO:0007669"/>
    <property type="project" value="UniProtKB-SubCell"/>
</dbReference>
<reference evidence="12 13" key="1">
    <citation type="submission" date="2014-06" db="EMBL/GenBank/DDBJ databases">
        <title>Whole Genome Sequences of Three Symbiotic Endozoicomonas Bacteria.</title>
        <authorList>
            <person name="Neave M.J."/>
            <person name="Apprill A."/>
            <person name="Voolstra C.R."/>
        </authorList>
    </citation>
    <scope>NUCLEOTIDE SEQUENCE [LARGE SCALE GENOMIC DNA]</scope>
    <source>
        <strain evidence="12 13">DSM 22380</strain>
    </source>
</reference>
<keyword evidence="9 11" id="KW-0472">Membrane</keyword>
<evidence type="ECO:0000313" key="13">
    <source>
        <dbReference type="Proteomes" id="UP000027997"/>
    </source>
</evidence>
<dbReference type="GO" id="GO:0015627">
    <property type="term" value="C:type II protein secretion system complex"/>
    <property type="evidence" value="ECO:0007669"/>
    <property type="project" value="InterPro"/>
</dbReference>
<keyword evidence="4" id="KW-0813">Transport</keyword>
<keyword evidence="7 11" id="KW-0812">Transmembrane</keyword>
<evidence type="ECO:0000256" key="10">
    <source>
        <dbReference type="ARBA" id="ARBA00030772"/>
    </source>
</evidence>
<evidence type="ECO:0000256" key="6">
    <source>
        <dbReference type="ARBA" id="ARBA00022519"/>
    </source>
</evidence>
<comment type="similarity">
    <text evidence="2">Belongs to the GSP N family.</text>
</comment>
<dbReference type="Pfam" id="PF01203">
    <property type="entry name" value="T2SSN"/>
    <property type="match status" value="1"/>
</dbReference>
<dbReference type="GO" id="GO:0015628">
    <property type="term" value="P:protein secretion by the type II secretion system"/>
    <property type="evidence" value="ECO:0007669"/>
    <property type="project" value="InterPro"/>
</dbReference>
<proteinExistence type="inferred from homology"/>
<comment type="subcellular location">
    <subcellularLocation>
        <location evidence="1">Cell inner membrane</location>
    </subcellularLocation>
</comment>
<keyword evidence="6" id="KW-0997">Cell inner membrane</keyword>
<feature type="transmembrane region" description="Helical" evidence="11">
    <location>
        <begin position="16"/>
        <end position="35"/>
    </location>
</feature>
<organism evidence="12 13">
    <name type="scientific">Endozoicomonas elysicola</name>
    <dbReference type="NCBI Taxonomy" id="305900"/>
    <lineage>
        <taxon>Bacteria</taxon>
        <taxon>Pseudomonadati</taxon>
        <taxon>Pseudomonadota</taxon>
        <taxon>Gammaproteobacteria</taxon>
        <taxon>Oceanospirillales</taxon>
        <taxon>Endozoicomonadaceae</taxon>
        <taxon>Endozoicomonas</taxon>
    </lineage>
</organism>
<dbReference type="STRING" id="305900.GV64_23690"/>
<dbReference type="eggNOG" id="ENOG5032RTB">
    <property type="taxonomic scope" value="Bacteria"/>
</dbReference>
<evidence type="ECO:0000256" key="8">
    <source>
        <dbReference type="ARBA" id="ARBA00022927"/>
    </source>
</evidence>
<evidence type="ECO:0000256" key="11">
    <source>
        <dbReference type="SAM" id="Phobius"/>
    </source>
</evidence>
<dbReference type="EMBL" id="JOJP01000001">
    <property type="protein sequence ID" value="KEI73321.1"/>
    <property type="molecule type" value="Genomic_DNA"/>
</dbReference>
<name>A0A081KGP5_9GAMM</name>
<evidence type="ECO:0000256" key="5">
    <source>
        <dbReference type="ARBA" id="ARBA00022475"/>
    </source>
</evidence>
<evidence type="ECO:0000256" key="1">
    <source>
        <dbReference type="ARBA" id="ARBA00004533"/>
    </source>
</evidence>
<keyword evidence="11" id="KW-1133">Transmembrane helix</keyword>
<accession>A0A081KGP5</accession>
<keyword evidence="8" id="KW-0653">Protein transport</keyword>
<dbReference type="AlphaFoldDB" id="A0A081KGP5"/>
<dbReference type="InterPro" id="IPR022792">
    <property type="entry name" value="T2SS_protein-GspN"/>
</dbReference>
<protein>
    <recommendedName>
        <fullName evidence="3">Type II secretion system protein N</fullName>
    </recommendedName>
    <alternativeName>
        <fullName evidence="10">General secretion pathway protein N</fullName>
    </alternativeName>
</protein>
<evidence type="ECO:0000256" key="4">
    <source>
        <dbReference type="ARBA" id="ARBA00022448"/>
    </source>
</evidence>
<evidence type="ECO:0000313" key="12">
    <source>
        <dbReference type="EMBL" id="KEI73321.1"/>
    </source>
</evidence>